<dbReference type="EMBL" id="KN771728">
    <property type="protein sequence ID" value="KIH45646.1"/>
    <property type="molecule type" value="Genomic_DNA"/>
</dbReference>
<proteinExistence type="inferred from homology"/>
<dbReference type="SUPFAM" id="SSF53474">
    <property type="entry name" value="alpha/beta-Hydrolases"/>
    <property type="match status" value="1"/>
</dbReference>
<dbReference type="Proteomes" id="UP000054047">
    <property type="component" value="Unassembled WGS sequence"/>
</dbReference>
<evidence type="ECO:0000256" key="1">
    <source>
        <dbReference type="ARBA" id="ARBA00009431"/>
    </source>
</evidence>
<organism evidence="2 3">
    <name type="scientific">Ancylostoma duodenale</name>
    <dbReference type="NCBI Taxonomy" id="51022"/>
    <lineage>
        <taxon>Eukaryota</taxon>
        <taxon>Metazoa</taxon>
        <taxon>Ecdysozoa</taxon>
        <taxon>Nematoda</taxon>
        <taxon>Chromadorea</taxon>
        <taxon>Rhabditida</taxon>
        <taxon>Rhabditina</taxon>
        <taxon>Rhabditomorpha</taxon>
        <taxon>Strongyloidea</taxon>
        <taxon>Ancylostomatidae</taxon>
        <taxon>Ancylostomatinae</taxon>
        <taxon>Ancylostoma</taxon>
    </lineage>
</organism>
<keyword evidence="3" id="KW-1185">Reference proteome</keyword>
<feature type="non-terminal residue" evidence="2">
    <location>
        <position position="1"/>
    </location>
</feature>
<dbReference type="OrthoDB" id="443318at2759"/>
<protein>
    <submittedName>
        <fullName evidence="2">Serine carboxypeptidase</fullName>
    </submittedName>
</protein>
<dbReference type="Pfam" id="PF00450">
    <property type="entry name" value="Peptidase_S10"/>
    <property type="match status" value="1"/>
</dbReference>
<evidence type="ECO:0000313" key="3">
    <source>
        <dbReference type="Proteomes" id="UP000054047"/>
    </source>
</evidence>
<sequence>LGSIPQINSSKRNADEYYFRLTESKGNPDTDPLLVWLSGGPGCSSFAALFLEHGPFYINFDGKTLYENKYSWNAKANFLFFESPIGVGFSYDTNRDSYSTANDDQTASQNFYALKDFFETWVY</sequence>
<dbReference type="PRINTS" id="PR00724">
    <property type="entry name" value="CRBOXYPTASEC"/>
</dbReference>
<gene>
    <name evidence="2" type="ORF">ANCDUO_24313</name>
</gene>
<dbReference type="PANTHER" id="PTHR11802">
    <property type="entry name" value="SERINE PROTEASE FAMILY S10 SERINE CARBOXYPEPTIDASE"/>
    <property type="match status" value="1"/>
</dbReference>
<dbReference type="AlphaFoldDB" id="A0A0C2FLA1"/>
<keyword evidence="2" id="KW-0645">Protease</keyword>
<dbReference type="InterPro" id="IPR029058">
    <property type="entry name" value="AB_hydrolase_fold"/>
</dbReference>
<dbReference type="Gene3D" id="3.40.50.1820">
    <property type="entry name" value="alpha/beta hydrolase"/>
    <property type="match status" value="1"/>
</dbReference>
<dbReference type="InterPro" id="IPR001563">
    <property type="entry name" value="Peptidase_S10"/>
</dbReference>
<dbReference type="GO" id="GO:0004185">
    <property type="term" value="F:serine-type carboxypeptidase activity"/>
    <property type="evidence" value="ECO:0007669"/>
    <property type="project" value="InterPro"/>
</dbReference>
<keyword evidence="2" id="KW-0121">Carboxypeptidase</keyword>
<name>A0A0C2FLA1_9BILA</name>
<dbReference type="GO" id="GO:0006508">
    <property type="term" value="P:proteolysis"/>
    <property type="evidence" value="ECO:0007669"/>
    <property type="project" value="InterPro"/>
</dbReference>
<keyword evidence="2" id="KW-0378">Hydrolase</keyword>
<dbReference type="PANTHER" id="PTHR11802:SF33">
    <property type="entry name" value="SERINE CARBOXYPEPTIDASE CTSA-3.2"/>
    <property type="match status" value="1"/>
</dbReference>
<comment type="similarity">
    <text evidence="1">Belongs to the peptidase S10 family.</text>
</comment>
<evidence type="ECO:0000313" key="2">
    <source>
        <dbReference type="EMBL" id="KIH45646.1"/>
    </source>
</evidence>
<reference evidence="2 3" key="1">
    <citation type="submission" date="2013-12" db="EMBL/GenBank/DDBJ databases">
        <title>Draft genome of the parsitic nematode Ancylostoma duodenale.</title>
        <authorList>
            <person name="Mitreva M."/>
        </authorList>
    </citation>
    <scope>NUCLEOTIDE SEQUENCE [LARGE SCALE GENOMIC DNA]</scope>
    <source>
        <strain evidence="2 3">Zhejiang</strain>
    </source>
</reference>
<accession>A0A0C2FLA1</accession>